<keyword evidence="2" id="KW-0004">4Fe-4S</keyword>
<evidence type="ECO:0000313" key="9">
    <source>
        <dbReference type="Proteomes" id="UP000000391"/>
    </source>
</evidence>
<dbReference type="InterPro" id="IPR006638">
    <property type="entry name" value="Elp3/MiaA/NifB-like_rSAM"/>
</dbReference>
<gene>
    <name evidence="8" type="ordered locus">Metev_1543</name>
</gene>
<dbReference type="GeneID" id="9347183"/>
<dbReference type="CDD" id="cd01335">
    <property type="entry name" value="Radical_SAM"/>
    <property type="match status" value="1"/>
</dbReference>
<dbReference type="RefSeq" id="WP_013194957.1">
    <property type="nucleotide sequence ID" value="NC_014253.1"/>
</dbReference>
<evidence type="ECO:0000256" key="6">
    <source>
        <dbReference type="ARBA" id="ARBA00023014"/>
    </source>
</evidence>
<keyword evidence="3" id="KW-0949">S-adenosyl-L-methionine</keyword>
<dbReference type="GO" id="GO:0046872">
    <property type="term" value="F:metal ion binding"/>
    <property type="evidence" value="ECO:0007669"/>
    <property type="project" value="UniProtKB-KW"/>
</dbReference>
<dbReference type="GO" id="GO:0003824">
    <property type="term" value="F:catalytic activity"/>
    <property type="evidence" value="ECO:0007669"/>
    <property type="project" value="InterPro"/>
</dbReference>
<evidence type="ECO:0000256" key="4">
    <source>
        <dbReference type="ARBA" id="ARBA00022723"/>
    </source>
</evidence>
<evidence type="ECO:0000256" key="3">
    <source>
        <dbReference type="ARBA" id="ARBA00022691"/>
    </source>
</evidence>
<reference evidence="8 9" key="1">
    <citation type="submission" date="2010-06" db="EMBL/GenBank/DDBJ databases">
        <title>Complete sequence chromosome of Methanohalobium evestigatum Z-7303.</title>
        <authorList>
            <consortium name="US DOE Joint Genome Institute"/>
            <person name="Lucas S."/>
            <person name="Copeland A."/>
            <person name="Lapidus A."/>
            <person name="Cheng J.-F."/>
            <person name="Bruce D."/>
            <person name="Goodwin L."/>
            <person name="Pitluck S."/>
            <person name="Saunders E."/>
            <person name="Detter J.C."/>
            <person name="Han C."/>
            <person name="Tapia R."/>
            <person name="Land M."/>
            <person name="Hauser L."/>
            <person name="Kyrpides N."/>
            <person name="Mikhailova N."/>
            <person name="Sieprawska-Lupa M."/>
            <person name="Whitman W.B."/>
            <person name="Anderson I."/>
            <person name="Woyke T."/>
        </authorList>
    </citation>
    <scope>NUCLEOTIDE SEQUENCE [LARGE SCALE GENOMIC DNA]</scope>
    <source>
        <strain evidence="9">ATCC BAA-1072 / DSM 3721 / NBRC 107634 / OCM 161 / Z-7303</strain>
    </source>
</reference>
<feature type="domain" description="Elp3/MiaA/NifB-like radical SAM core" evidence="7">
    <location>
        <begin position="41"/>
        <end position="269"/>
    </location>
</feature>
<proteinExistence type="predicted"/>
<keyword evidence="4" id="KW-0479">Metal-binding</keyword>
<dbReference type="STRING" id="644295.Metev_1543"/>
<dbReference type="SUPFAM" id="SSF102114">
    <property type="entry name" value="Radical SAM enzymes"/>
    <property type="match status" value="1"/>
</dbReference>
<keyword evidence="6" id="KW-0411">Iron-sulfur</keyword>
<keyword evidence="5" id="KW-0408">Iron</keyword>
<dbReference type="PANTHER" id="PTHR11135:SF0">
    <property type="entry name" value="ELONGATOR COMPLEX PROTEIN 3"/>
    <property type="match status" value="1"/>
</dbReference>
<name>D7E9X0_METEZ</name>
<dbReference type="AlphaFoldDB" id="D7E9X0"/>
<organism evidence="8 9">
    <name type="scientific">Methanohalobium evestigatum (strain ATCC BAA-1072 / DSM 3721 / NBRC 107634 / OCM 161 / Z-7303)</name>
    <dbReference type="NCBI Taxonomy" id="644295"/>
    <lineage>
        <taxon>Archaea</taxon>
        <taxon>Methanobacteriati</taxon>
        <taxon>Methanobacteriota</taxon>
        <taxon>Stenosarchaea group</taxon>
        <taxon>Methanomicrobia</taxon>
        <taxon>Methanosarcinales</taxon>
        <taxon>Methanosarcinaceae</taxon>
        <taxon>Methanohalobium</taxon>
    </lineage>
</organism>
<keyword evidence="9" id="KW-1185">Reference proteome</keyword>
<dbReference type="PANTHER" id="PTHR11135">
    <property type="entry name" value="HISTONE ACETYLTRANSFERASE-RELATED"/>
    <property type="match status" value="1"/>
</dbReference>
<dbReference type="InterPro" id="IPR058240">
    <property type="entry name" value="rSAM_sf"/>
</dbReference>
<dbReference type="InterPro" id="IPR039661">
    <property type="entry name" value="ELP3"/>
</dbReference>
<dbReference type="KEGG" id="mev:Metev_1543"/>
<dbReference type="Proteomes" id="UP000000391">
    <property type="component" value="Chromosome"/>
</dbReference>
<dbReference type="GO" id="GO:0002926">
    <property type="term" value="P:tRNA wobble base 5-methoxycarbonylmethyl-2-thiouridinylation"/>
    <property type="evidence" value="ECO:0007669"/>
    <property type="project" value="TreeGrafter"/>
</dbReference>
<dbReference type="SMART" id="SM00729">
    <property type="entry name" value="Elp3"/>
    <property type="match status" value="1"/>
</dbReference>
<evidence type="ECO:0000256" key="5">
    <source>
        <dbReference type="ARBA" id="ARBA00023004"/>
    </source>
</evidence>
<dbReference type="OrthoDB" id="105445at2157"/>
<evidence type="ECO:0000256" key="2">
    <source>
        <dbReference type="ARBA" id="ARBA00022485"/>
    </source>
</evidence>
<comment type="cofactor">
    <cofactor evidence="1">
        <name>[4Fe-4S] cluster</name>
        <dbReference type="ChEBI" id="CHEBI:49883"/>
    </cofactor>
</comment>
<evidence type="ECO:0000313" key="8">
    <source>
        <dbReference type="EMBL" id="ADI74392.1"/>
    </source>
</evidence>
<dbReference type="InterPro" id="IPR005909">
    <property type="entry name" value="RaSEA"/>
</dbReference>
<dbReference type="GO" id="GO:0051539">
    <property type="term" value="F:4 iron, 4 sulfur cluster binding"/>
    <property type="evidence" value="ECO:0007669"/>
    <property type="project" value="UniProtKB-KW"/>
</dbReference>
<sequence length="352" mass="40120">MPLNQIISEIRNRQRIKPSAPDVPTAVWTGYDNHKGKRIDTLTIIFKTSGCWWGNQGGCSMCGYVYDSSQNPPSYEDLKSQLQKAMEKASSLEEFMVKIYTSGSFLDENEVSTDVLKYILQALNQDKRVLKVVAETRPEFVTDDTIVKCRNMLKDTEFEIAIGLETSSDIIRRDSINKGFKFSDFIKAAQIAEENDVTTKAYLLLKPPFITEGTAIDDMEQSIDDIVPYANNISINLCNVQKGTFVEWMWQKGQYRPPWLYSIVDVLKKSKQKHPETIITSDPVGAGSKRGPHNCYKCDQDIANAVRRFSITQNINDLDFKGQTCGCFQLWKKVVKLDEYTYGAFIVDRMMQ</sequence>
<dbReference type="EMBL" id="CP002069">
    <property type="protein sequence ID" value="ADI74392.1"/>
    <property type="molecule type" value="Genomic_DNA"/>
</dbReference>
<evidence type="ECO:0000259" key="7">
    <source>
        <dbReference type="SMART" id="SM00729"/>
    </source>
</evidence>
<dbReference type="GO" id="GO:0005737">
    <property type="term" value="C:cytoplasm"/>
    <property type="evidence" value="ECO:0007669"/>
    <property type="project" value="TreeGrafter"/>
</dbReference>
<dbReference type="NCBIfam" id="TIGR01210">
    <property type="entry name" value="archaeosine biosynthesis radical SAM protein RaSEA"/>
    <property type="match status" value="1"/>
</dbReference>
<evidence type="ECO:0000256" key="1">
    <source>
        <dbReference type="ARBA" id="ARBA00001966"/>
    </source>
</evidence>
<dbReference type="HOGENOM" id="CLU_060488_0_0_2"/>
<dbReference type="PIRSF" id="PIRSF004954">
    <property type="entry name" value="Radical_SAM"/>
    <property type="match status" value="1"/>
</dbReference>
<protein>
    <submittedName>
        <fullName evidence="8">Radical SAM domain protein</fullName>
    </submittedName>
</protein>
<accession>D7E9X0</accession>